<evidence type="ECO:0000313" key="8">
    <source>
        <dbReference type="Proteomes" id="UP000294937"/>
    </source>
</evidence>
<protein>
    <submittedName>
        <fullName evidence="7">Putative RDD family membrane protein YckC</fullName>
    </submittedName>
</protein>
<reference evidence="7 8" key="1">
    <citation type="submission" date="2019-03" db="EMBL/GenBank/DDBJ databases">
        <title>Genomic Encyclopedia of Type Strains, Phase IV (KMG-IV): sequencing the most valuable type-strain genomes for metagenomic binning, comparative biology and taxonomic classification.</title>
        <authorList>
            <person name="Goeker M."/>
        </authorList>
    </citation>
    <scope>NUCLEOTIDE SEQUENCE [LARGE SCALE GENOMIC DNA]</scope>
    <source>
        <strain evidence="7 8">DSM 45707</strain>
    </source>
</reference>
<dbReference type="RefSeq" id="WP_131925248.1">
    <property type="nucleotide sequence ID" value="NZ_SMAG01000005.1"/>
</dbReference>
<dbReference type="PANTHER" id="PTHR38480">
    <property type="entry name" value="SLR0254 PROTEIN"/>
    <property type="match status" value="1"/>
</dbReference>
<sequence>MYNKLFFSILSTSSEKGGSQLKNIVQLHTPEHVQIPFETAGIGTRGMAKLIDLLCILFLFIPIQFIFGLLSMVPLIDSIFIAIYIILSALVPLTYFVGLEMFMKGQTIGKKVMGVRVIMENGQTPTFLAVFLRNVLQLADLFPVMYLTGIITMFFNKKEKRLGDLVAGTMVVLEKKEKSDEIILTQVVQVKNEEKEILKQLPILPGNHYLLLENFLTRRNSFTSETRQQIAAEMVKRVWPEIETSPGYEEFFLEKVYLYLRHTYYPSQFPKLSSSYRAYQIEKEPQSA</sequence>
<evidence type="ECO:0000256" key="1">
    <source>
        <dbReference type="ARBA" id="ARBA00004141"/>
    </source>
</evidence>
<feature type="transmembrane region" description="Helical" evidence="5">
    <location>
        <begin position="50"/>
        <end position="73"/>
    </location>
</feature>
<keyword evidence="4 5" id="KW-0472">Membrane</keyword>
<comment type="subcellular location">
    <subcellularLocation>
        <location evidence="1">Membrane</location>
        <topology evidence="1">Multi-pass membrane protein</topology>
    </subcellularLocation>
</comment>
<dbReference type="GO" id="GO:0016020">
    <property type="term" value="C:membrane"/>
    <property type="evidence" value="ECO:0007669"/>
    <property type="project" value="UniProtKB-SubCell"/>
</dbReference>
<evidence type="ECO:0000259" key="6">
    <source>
        <dbReference type="Pfam" id="PF06271"/>
    </source>
</evidence>
<evidence type="ECO:0000256" key="5">
    <source>
        <dbReference type="SAM" id="Phobius"/>
    </source>
</evidence>
<evidence type="ECO:0000313" key="7">
    <source>
        <dbReference type="EMBL" id="TCS93894.1"/>
    </source>
</evidence>
<dbReference type="Pfam" id="PF06271">
    <property type="entry name" value="RDD"/>
    <property type="match status" value="1"/>
</dbReference>
<evidence type="ECO:0000256" key="3">
    <source>
        <dbReference type="ARBA" id="ARBA00022989"/>
    </source>
</evidence>
<feature type="domain" description="RDD" evidence="6">
    <location>
        <begin position="39"/>
        <end position="168"/>
    </location>
</feature>
<feature type="transmembrane region" description="Helical" evidence="5">
    <location>
        <begin position="138"/>
        <end position="155"/>
    </location>
</feature>
<keyword evidence="2 5" id="KW-0812">Transmembrane</keyword>
<comment type="caution">
    <text evidence="7">The sequence shown here is derived from an EMBL/GenBank/DDBJ whole genome shotgun (WGS) entry which is preliminary data.</text>
</comment>
<dbReference type="OrthoDB" id="9787732at2"/>
<dbReference type="Proteomes" id="UP000294937">
    <property type="component" value="Unassembled WGS sequence"/>
</dbReference>
<dbReference type="InterPro" id="IPR010432">
    <property type="entry name" value="RDD"/>
</dbReference>
<keyword evidence="8" id="KW-1185">Reference proteome</keyword>
<evidence type="ECO:0000256" key="2">
    <source>
        <dbReference type="ARBA" id="ARBA00022692"/>
    </source>
</evidence>
<accession>A0A4R3L6R0</accession>
<dbReference type="PANTHER" id="PTHR38480:SF1">
    <property type="entry name" value="SLR0254 PROTEIN"/>
    <property type="match status" value="1"/>
</dbReference>
<organism evidence="7 8">
    <name type="scientific">Hazenella coriacea</name>
    <dbReference type="NCBI Taxonomy" id="1179467"/>
    <lineage>
        <taxon>Bacteria</taxon>
        <taxon>Bacillati</taxon>
        <taxon>Bacillota</taxon>
        <taxon>Bacilli</taxon>
        <taxon>Bacillales</taxon>
        <taxon>Thermoactinomycetaceae</taxon>
        <taxon>Hazenella</taxon>
    </lineage>
</organism>
<proteinExistence type="predicted"/>
<evidence type="ECO:0000256" key="4">
    <source>
        <dbReference type="ARBA" id="ARBA00023136"/>
    </source>
</evidence>
<dbReference type="EMBL" id="SMAG01000005">
    <property type="protein sequence ID" value="TCS93894.1"/>
    <property type="molecule type" value="Genomic_DNA"/>
</dbReference>
<dbReference type="AlphaFoldDB" id="A0A4R3L6R0"/>
<gene>
    <name evidence="7" type="ORF">EDD58_105103</name>
</gene>
<feature type="transmembrane region" description="Helical" evidence="5">
    <location>
        <begin position="79"/>
        <end position="102"/>
    </location>
</feature>
<name>A0A4R3L6R0_9BACL</name>
<keyword evidence="3 5" id="KW-1133">Transmembrane helix</keyword>